<evidence type="ECO:0000313" key="12">
    <source>
        <dbReference type="Proteomes" id="UP001214131"/>
    </source>
</evidence>
<dbReference type="Proteomes" id="UP000472573">
    <property type="component" value="Unassembled WGS sequence"/>
</dbReference>
<dbReference type="EMBL" id="CP118739">
    <property type="protein sequence ID" value="WEA57910.1"/>
    <property type="molecule type" value="Genomic_DNA"/>
</dbReference>
<dbReference type="Proteomes" id="UP000743107">
    <property type="component" value="Unassembled WGS sequence"/>
</dbReference>
<evidence type="ECO:0000313" key="5">
    <source>
        <dbReference type="EMBL" id="KAF0413356.1"/>
    </source>
</evidence>
<dbReference type="InterPro" id="IPR050624">
    <property type="entry name" value="HTH-type_Tx_Regulator"/>
</dbReference>
<feature type="DNA-binding region" description="H-T-H motif" evidence="2">
    <location>
        <begin position="28"/>
        <end position="47"/>
    </location>
</feature>
<dbReference type="Proteomes" id="UP001194632">
    <property type="component" value="Unassembled WGS sequence"/>
</dbReference>
<dbReference type="InterPro" id="IPR009057">
    <property type="entry name" value="Homeodomain-like_sf"/>
</dbReference>
<dbReference type="EMBL" id="WENB01000003">
    <property type="protein sequence ID" value="KAF0413356.1"/>
    <property type="molecule type" value="Genomic_DNA"/>
</dbReference>
<organism evidence="7 11">
    <name type="scientific">Pediococcus pentosaceus</name>
    <dbReference type="NCBI Taxonomy" id="1255"/>
    <lineage>
        <taxon>Bacteria</taxon>
        <taxon>Bacillati</taxon>
        <taxon>Bacillota</taxon>
        <taxon>Bacilli</taxon>
        <taxon>Lactobacillales</taxon>
        <taxon>Lactobacillaceae</taxon>
        <taxon>Pediococcus</taxon>
    </lineage>
</organism>
<feature type="domain" description="HTH tetR-type" evidence="3">
    <location>
        <begin position="5"/>
        <end position="65"/>
    </location>
</feature>
<dbReference type="PROSITE" id="PS50977">
    <property type="entry name" value="HTH_TETR_2"/>
    <property type="match status" value="1"/>
</dbReference>
<dbReference type="PANTHER" id="PTHR43479">
    <property type="entry name" value="ACREF/ENVCD OPERON REPRESSOR-RELATED"/>
    <property type="match status" value="1"/>
</dbReference>
<dbReference type="GeneID" id="33062592"/>
<dbReference type="AlphaFoldDB" id="A0A0N8VYT5"/>
<dbReference type="InterPro" id="IPR039532">
    <property type="entry name" value="TetR_C_Firmicutes"/>
</dbReference>
<dbReference type="EMBL" id="JADOFV010000003">
    <property type="protein sequence ID" value="MBF7127558.1"/>
    <property type="molecule type" value="Genomic_DNA"/>
</dbReference>
<accession>A0A0N8VYT5</accession>
<proteinExistence type="predicted"/>
<dbReference type="GO" id="GO:0003677">
    <property type="term" value="F:DNA binding"/>
    <property type="evidence" value="ECO:0007669"/>
    <property type="project" value="UniProtKB-UniRule"/>
</dbReference>
<dbReference type="Gene3D" id="1.10.357.10">
    <property type="entry name" value="Tetracycline Repressor, domain 2"/>
    <property type="match status" value="1"/>
</dbReference>
<dbReference type="Pfam" id="PF00440">
    <property type="entry name" value="TetR_N"/>
    <property type="match status" value="1"/>
</dbReference>
<evidence type="ECO:0000313" key="8">
    <source>
        <dbReference type="EMBL" id="WEA57910.1"/>
    </source>
</evidence>
<dbReference type="PANTHER" id="PTHR43479:SF11">
    <property type="entry name" value="ACREF_ENVCD OPERON REPRESSOR-RELATED"/>
    <property type="match status" value="1"/>
</dbReference>
<reference evidence="8 12" key="6">
    <citation type="submission" date="2023-02" db="EMBL/GenBank/DDBJ databases">
        <title>Comparative genomics and fermentation flavor characterization of five lactic acid bacteria reveal flavor biosynthesis metabolic pathways in fermented muskmelon puree.</title>
        <authorList>
            <person name="Yuan L."/>
            <person name="Li M."/>
            <person name="Xu X."/>
            <person name="Lao F."/>
            <person name="Wu J."/>
        </authorList>
    </citation>
    <scope>NUCLEOTIDE SEQUENCE [LARGE SCALE GENOMIC DNA]</scope>
    <source>
        <strain evidence="8 12">Ca-4</strain>
    </source>
</reference>
<keyword evidence="10" id="KW-1185">Reference proteome</keyword>
<dbReference type="SUPFAM" id="SSF46689">
    <property type="entry name" value="Homeodomain-like"/>
    <property type="match status" value="1"/>
</dbReference>
<evidence type="ECO:0000313" key="9">
    <source>
        <dbReference type="Proteomes" id="UP000196118"/>
    </source>
</evidence>
<evidence type="ECO:0000313" key="10">
    <source>
        <dbReference type="Proteomes" id="UP000472573"/>
    </source>
</evidence>
<protein>
    <submittedName>
        <fullName evidence="5">TetR family transcriptional regulator</fullName>
    </submittedName>
    <submittedName>
        <fullName evidence="7">TetR/AcrR family transcriptional regulator</fullName>
    </submittedName>
</protein>
<reference evidence="10" key="4">
    <citation type="submission" date="2020-03" db="EMBL/GenBank/DDBJ databases">
        <title>SpeciesPrimer: A bioinformatics pipeline dedicated to the design of qPCR primers for the quantification of bacterial species.</title>
        <authorList>
            <person name="Dreier M."/>
            <person name="Berthoud H."/>
            <person name="Shani N."/>
            <person name="Wechsler D."/>
            <person name="Junier P."/>
        </authorList>
    </citation>
    <scope>NUCLEOTIDE SEQUENCE [LARGE SCALE GENOMIC DNA]</scope>
    <source>
        <strain evidence="10">FAM13073</strain>
    </source>
</reference>
<reference evidence="5" key="2">
    <citation type="submission" date="2019-10" db="EMBL/GenBank/DDBJ databases">
        <authorList>
            <person name="Irmler S."/>
            <person name="Berthoud H."/>
            <person name="Roetschi A."/>
            <person name="Arias E."/>
            <person name="Shani N."/>
            <person name="Wuethrich D."/>
            <person name="Bruggmann R."/>
        </authorList>
    </citation>
    <scope>NUCLEOTIDE SEQUENCE</scope>
    <source>
        <strain evidence="5">FAM13073</strain>
    </source>
</reference>
<dbReference type="InterPro" id="IPR001647">
    <property type="entry name" value="HTH_TetR"/>
</dbReference>
<gene>
    <name evidence="5" type="ORF">GBO79_05215</name>
    <name evidence="6" type="ORF">ITQ90_06525</name>
    <name evidence="7" type="ORF">ITQ97_07020</name>
    <name evidence="8" type="ORF">PWB86_03320</name>
    <name evidence="4" type="ORF">S100892_01922</name>
</gene>
<dbReference type="RefSeq" id="WP_002832688.1">
    <property type="nucleotide sequence ID" value="NZ_BEWQ01000006.1"/>
</dbReference>
<dbReference type="Proteomes" id="UP000196118">
    <property type="component" value="Chromosome"/>
</dbReference>
<evidence type="ECO:0000313" key="11">
    <source>
        <dbReference type="Proteomes" id="UP000743107"/>
    </source>
</evidence>
<dbReference type="EMBL" id="JADOFP010000004">
    <property type="protein sequence ID" value="MBF7115140.1"/>
    <property type="molecule type" value="Genomic_DNA"/>
</dbReference>
<dbReference type="Proteomes" id="UP001214131">
    <property type="component" value="Chromosome"/>
</dbReference>
<sequence length="170" mass="19891">MANHEATKQKIIDALFELLKDNDLASISVSNICQTASVSRMSYYRSFKTKDQIIDYKIDQIFTDFFNYLMVRPNHDIGTFLEAFFSICRRNASYIEALIHADLNDRLYDKLNFYLTDLIEQGIFKLRTDIPVMWVNFVAGGLNQMVVQWIKDGLVQTNQEMVMVAHRFLR</sequence>
<dbReference type="EMBL" id="CP021474">
    <property type="protein sequence ID" value="ARW20465.1"/>
    <property type="molecule type" value="Genomic_DNA"/>
</dbReference>
<dbReference type="SMR" id="A0A0N8VYT5"/>
<evidence type="ECO:0000313" key="4">
    <source>
        <dbReference type="EMBL" id="ARW20465.1"/>
    </source>
</evidence>
<evidence type="ECO:0000313" key="7">
    <source>
        <dbReference type="EMBL" id="MBF7127558.1"/>
    </source>
</evidence>
<evidence type="ECO:0000256" key="1">
    <source>
        <dbReference type="ARBA" id="ARBA00023125"/>
    </source>
</evidence>
<name>A0A0N8VYT5_PEDPE</name>
<evidence type="ECO:0000313" key="6">
    <source>
        <dbReference type="EMBL" id="MBF7115140.1"/>
    </source>
</evidence>
<reference evidence="7" key="5">
    <citation type="submission" date="2020-11" db="EMBL/GenBank/DDBJ databases">
        <title>Antibiotic susceptibility profiles of Pediococcus pentosaceus from various origins and their implications for the safety assessment of strains with food-technology applications.</title>
        <authorList>
            <person name="Shani N."/>
            <person name="Oberhaensli S."/>
            <person name="Arias E."/>
        </authorList>
    </citation>
    <scope>NUCLEOTIDE SEQUENCE</scope>
    <source>
        <strain evidence="7">FAM 19164</strain>
        <strain evidence="6">FAM 24207</strain>
    </source>
</reference>
<dbReference type="OMA" id="INMLVHW"/>
<keyword evidence="1 2" id="KW-0238">DNA-binding</keyword>
<dbReference type="Pfam" id="PF14278">
    <property type="entry name" value="TetR_C_8"/>
    <property type="match status" value="1"/>
</dbReference>
<evidence type="ECO:0000259" key="3">
    <source>
        <dbReference type="PROSITE" id="PS50977"/>
    </source>
</evidence>
<reference evidence="5" key="3">
    <citation type="submission" date="2019-12" db="EMBL/GenBank/DDBJ databases">
        <title>SpeciesPrimer: A bioinformatics pipeline dedicated to the design of qPCR primers for the quantification of bacterial species.</title>
        <authorList>
            <person name="Dreier M."/>
            <person name="Berthoud H."/>
            <person name="Shani N."/>
            <person name="Wechsler D."/>
            <person name="Junier P."/>
        </authorList>
    </citation>
    <scope>NUCLEOTIDE SEQUENCE</scope>
    <source>
        <strain evidence="5">FAM13073</strain>
    </source>
</reference>
<evidence type="ECO:0000256" key="2">
    <source>
        <dbReference type="PROSITE-ProRule" id="PRU00335"/>
    </source>
</evidence>
<accession>A0A8G0ZI09</accession>
<reference evidence="4 9" key="1">
    <citation type="submission" date="2017-05" db="EMBL/GenBank/DDBJ databases">
        <title>Genome sequence of Pediococcus pentosaceus strain SRCM100892.</title>
        <authorList>
            <person name="Cho S.H."/>
        </authorList>
    </citation>
    <scope>NUCLEOTIDE SEQUENCE [LARGE SCALE GENOMIC DNA]</scope>
    <source>
        <strain evidence="4 9">SRCM100892</strain>
    </source>
</reference>